<feature type="transmembrane region" description="Helical" evidence="1">
    <location>
        <begin position="366"/>
        <end position="389"/>
    </location>
</feature>
<reference evidence="2" key="1">
    <citation type="submission" date="2021-10" db="EMBL/GenBank/DDBJ databases">
        <authorList>
            <person name="Piombo E."/>
        </authorList>
    </citation>
    <scope>NUCLEOTIDE SEQUENCE</scope>
</reference>
<name>A0A9N9YKS3_9HYPO</name>
<dbReference type="AlphaFoldDB" id="A0A9N9YKS3"/>
<comment type="caution">
    <text evidence="2">The sequence shown here is derived from an EMBL/GenBank/DDBJ whole genome shotgun (WGS) entry which is preliminary data.</text>
</comment>
<evidence type="ECO:0000313" key="3">
    <source>
        <dbReference type="Proteomes" id="UP000696573"/>
    </source>
</evidence>
<feature type="transmembrane region" description="Helical" evidence="1">
    <location>
        <begin position="240"/>
        <end position="261"/>
    </location>
</feature>
<feature type="transmembrane region" description="Helical" evidence="1">
    <location>
        <begin position="395"/>
        <end position="414"/>
    </location>
</feature>
<dbReference type="EMBL" id="CABFNQ020000659">
    <property type="protein sequence ID" value="CAH0021700.1"/>
    <property type="molecule type" value="Genomic_DNA"/>
</dbReference>
<accession>A0A9N9YKS3</accession>
<dbReference type="Proteomes" id="UP000696573">
    <property type="component" value="Unassembled WGS sequence"/>
</dbReference>
<keyword evidence="1" id="KW-0472">Membrane</keyword>
<proteinExistence type="predicted"/>
<keyword evidence="3" id="KW-1185">Reference proteome</keyword>
<keyword evidence="1" id="KW-1133">Transmembrane helix</keyword>
<gene>
    <name evidence="2" type="ORF">CRHIZ90672A_00010379</name>
</gene>
<keyword evidence="1" id="KW-0812">Transmembrane</keyword>
<protein>
    <submittedName>
        <fullName evidence="2">Uncharacterized protein</fullName>
    </submittedName>
</protein>
<sequence length="486" mass="54007">MTRKKAKNVFFSTPRLLAERSFSIHSNANGTHYKVVMDPSSDPTVIAVFAALGTLVGYLGTEVASASIFDRLLWPTRYYSSACPTSLMWMALMMPMGGPIHKAAVEALDRLVAAGLWRGYCRGDMLGTVFYKNRGYKYVVHPAGATGRELKDARDAFWITVLELVPWPHQVPPPLEPNWRQDSLAAAQRVKKVLAQRPFFELELTREEAAGAAVHGTGRPVGHPLPILTGDNNQLKLTHILGILASESISVVFGVATAVTWKSPFAAWYFVPLLLKLGSLLSRVGRQPVKGPEDMDSPGDDGELTLFEVADYSKGFFLITGPRHLVYQFWHHYGHPVRNNPGLHWDKTASLSENINNLIGDRTREVLSMLTVIAFIFVYPAGLITFLFASSGIQWVWLGYQLIAMAGMHVYRFFGGEHRGSTQERLANELSCQGLVCFDDGSEHRLLARLQTDVVDSVAAGRGRLSYRIAEFLATHTRHDTHTTEQ</sequence>
<feature type="transmembrane region" description="Helical" evidence="1">
    <location>
        <begin position="267"/>
        <end position="285"/>
    </location>
</feature>
<dbReference type="OrthoDB" id="5295335at2759"/>
<evidence type="ECO:0000313" key="2">
    <source>
        <dbReference type="EMBL" id="CAH0021700.1"/>
    </source>
</evidence>
<organism evidence="2 3">
    <name type="scientific">Clonostachys rhizophaga</name>
    <dbReference type="NCBI Taxonomy" id="160324"/>
    <lineage>
        <taxon>Eukaryota</taxon>
        <taxon>Fungi</taxon>
        <taxon>Dikarya</taxon>
        <taxon>Ascomycota</taxon>
        <taxon>Pezizomycotina</taxon>
        <taxon>Sordariomycetes</taxon>
        <taxon>Hypocreomycetidae</taxon>
        <taxon>Hypocreales</taxon>
        <taxon>Bionectriaceae</taxon>
        <taxon>Clonostachys</taxon>
    </lineage>
</organism>
<evidence type="ECO:0000256" key="1">
    <source>
        <dbReference type="SAM" id="Phobius"/>
    </source>
</evidence>